<dbReference type="Proteomes" id="UP000005408">
    <property type="component" value="Unassembled WGS sequence"/>
</dbReference>
<protein>
    <submittedName>
        <fullName evidence="1">Uncharacterized protein</fullName>
    </submittedName>
</protein>
<name>A0A8W8MLU1_MAGGI</name>
<dbReference type="EnsemblMetazoa" id="G33929.1">
    <property type="protein sequence ID" value="G33929.1:cds"/>
    <property type="gene ID" value="G33929"/>
</dbReference>
<dbReference type="AlphaFoldDB" id="A0A8W8MLU1"/>
<organism evidence="1 2">
    <name type="scientific">Magallana gigas</name>
    <name type="common">Pacific oyster</name>
    <name type="synonym">Crassostrea gigas</name>
    <dbReference type="NCBI Taxonomy" id="29159"/>
    <lineage>
        <taxon>Eukaryota</taxon>
        <taxon>Metazoa</taxon>
        <taxon>Spiralia</taxon>
        <taxon>Lophotrochozoa</taxon>
        <taxon>Mollusca</taxon>
        <taxon>Bivalvia</taxon>
        <taxon>Autobranchia</taxon>
        <taxon>Pteriomorphia</taxon>
        <taxon>Ostreida</taxon>
        <taxon>Ostreoidea</taxon>
        <taxon>Ostreidae</taxon>
        <taxon>Magallana</taxon>
    </lineage>
</organism>
<sequence>MLMVSLQAVCHSLFKTQVQPQPGTVAILTKTAIVASFSFISLELMASEIEAEEIATVLSGLLSYLEGLGIRVAEGIALPLIICKKIRQKHRQ</sequence>
<reference evidence="1" key="1">
    <citation type="submission" date="2022-08" db="UniProtKB">
        <authorList>
            <consortium name="EnsemblMetazoa"/>
        </authorList>
    </citation>
    <scope>IDENTIFICATION</scope>
    <source>
        <strain evidence="1">05x7-T-G4-1.051#20</strain>
    </source>
</reference>
<keyword evidence="2" id="KW-1185">Reference proteome</keyword>
<accession>A0A8W8MLU1</accession>
<proteinExistence type="predicted"/>
<evidence type="ECO:0000313" key="1">
    <source>
        <dbReference type="EnsemblMetazoa" id="G33929.1:cds"/>
    </source>
</evidence>
<evidence type="ECO:0000313" key="2">
    <source>
        <dbReference type="Proteomes" id="UP000005408"/>
    </source>
</evidence>